<feature type="non-terminal residue" evidence="1">
    <location>
        <position position="240"/>
    </location>
</feature>
<sequence length="240" mass="26266">MRAGIESVLPVTYVGLDEAYDLVVLVNTTLDELPNGNVLLLHSQVTGQIHLGERQPGGFAESAMSDHPLLRGIEADDIYVEELPSTEFLIPNTPLLSVNNLPLVTDIGTEQRTVLVFSTDLTATNLPITVDFPILLRNMLAGMQRLPSPLVHDWRMMGHLIEAREFGEFLSARDPSGRVIPLNSEQLAVPTEEPGFYVLTTRQGIVPVAINVDPAESHRSQEVISQAGHAGLQAETKETF</sequence>
<proteinExistence type="predicted"/>
<dbReference type="EMBL" id="BARS01038725">
    <property type="protein sequence ID" value="GAG25790.1"/>
    <property type="molecule type" value="Genomic_DNA"/>
</dbReference>
<protein>
    <submittedName>
        <fullName evidence="1">Uncharacterized protein</fullName>
    </submittedName>
</protein>
<dbReference type="AlphaFoldDB" id="X0W5E9"/>
<comment type="caution">
    <text evidence="1">The sequence shown here is derived from an EMBL/GenBank/DDBJ whole genome shotgun (WGS) entry which is preliminary data.</text>
</comment>
<accession>X0W5E9</accession>
<name>X0W5E9_9ZZZZ</name>
<evidence type="ECO:0000313" key="1">
    <source>
        <dbReference type="EMBL" id="GAG25790.1"/>
    </source>
</evidence>
<gene>
    <name evidence="1" type="ORF">S01H1_59219</name>
</gene>
<organism evidence="1">
    <name type="scientific">marine sediment metagenome</name>
    <dbReference type="NCBI Taxonomy" id="412755"/>
    <lineage>
        <taxon>unclassified sequences</taxon>
        <taxon>metagenomes</taxon>
        <taxon>ecological metagenomes</taxon>
    </lineage>
</organism>
<reference evidence="1" key="1">
    <citation type="journal article" date="2014" name="Front. Microbiol.">
        <title>High frequency of phylogenetically diverse reductive dehalogenase-homologous genes in deep subseafloor sedimentary metagenomes.</title>
        <authorList>
            <person name="Kawai M."/>
            <person name="Futagami T."/>
            <person name="Toyoda A."/>
            <person name="Takaki Y."/>
            <person name="Nishi S."/>
            <person name="Hori S."/>
            <person name="Arai W."/>
            <person name="Tsubouchi T."/>
            <person name="Morono Y."/>
            <person name="Uchiyama I."/>
            <person name="Ito T."/>
            <person name="Fujiyama A."/>
            <person name="Inagaki F."/>
            <person name="Takami H."/>
        </authorList>
    </citation>
    <scope>NUCLEOTIDE SEQUENCE</scope>
    <source>
        <strain evidence="1">Expedition CK06-06</strain>
    </source>
</reference>